<feature type="chain" id="PRO_5045648098" evidence="2">
    <location>
        <begin position="28"/>
        <end position="103"/>
    </location>
</feature>
<comment type="caution">
    <text evidence="3">The sequence shown here is derived from an EMBL/GenBank/DDBJ whole genome shotgun (WGS) entry which is preliminary data.</text>
</comment>
<proteinExistence type="inferred from homology"/>
<feature type="signal peptide" evidence="2">
    <location>
        <begin position="1"/>
        <end position="27"/>
    </location>
</feature>
<dbReference type="PANTHER" id="PTHR23201:SF12">
    <property type="entry name" value="OS05G0432200 PROTEIN"/>
    <property type="match status" value="1"/>
</dbReference>
<evidence type="ECO:0000256" key="1">
    <source>
        <dbReference type="ARBA" id="ARBA00010582"/>
    </source>
</evidence>
<keyword evidence="4" id="KW-1185">Reference proteome</keyword>
<sequence length="103" mass="11244">MALSKLLAASLILSFLLLQLTVHAADGDDQSERVEGAVPGPQIDCKEKCDYRCSKSSHPNLCKRSCNTCCHRCNCVPPGTAGNFETCPCYWQQTTHGGKRKCP</sequence>
<organism evidence="3 4">
    <name type="scientific">Stylosanthes scabra</name>
    <dbReference type="NCBI Taxonomy" id="79078"/>
    <lineage>
        <taxon>Eukaryota</taxon>
        <taxon>Viridiplantae</taxon>
        <taxon>Streptophyta</taxon>
        <taxon>Embryophyta</taxon>
        <taxon>Tracheophyta</taxon>
        <taxon>Spermatophyta</taxon>
        <taxon>Magnoliopsida</taxon>
        <taxon>eudicotyledons</taxon>
        <taxon>Gunneridae</taxon>
        <taxon>Pentapetalae</taxon>
        <taxon>rosids</taxon>
        <taxon>fabids</taxon>
        <taxon>Fabales</taxon>
        <taxon>Fabaceae</taxon>
        <taxon>Papilionoideae</taxon>
        <taxon>50 kb inversion clade</taxon>
        <taxon>dalbergioids sensu lato</taxon>
        <taxon>Dalbergieae</taxon>
        <taxon>Pterocarpus clade</taxon>
        <taxon>Stylosanthes</taxon>
    </lineage>
</organism>
<evidence type="ECO:0000313" key="4">
    <source>
        <dbReference type="Proteomes" id="UP001341840"/>
    </source>
</evidence>
<evidence type="ECO:0000313" key="3">
    <source>
        <dbReference type="EMBL" id="MED6187328.1"/>
    </source>
</evidence>
<keyword evidence="2" id="KW-0732">Signal</keyword>
<evidence type="ECO:0000256" key="2">
    <source>
        <dbReference type="SAM" id="SignalP"/>
    </source>
</evidence>
<comment type="similarity">
    <text evidence="1">Belongs to the GASA family.</text>
</comment>
<dbReference type="Proteomes" id="UP001341840">
    <property type="component" value="Unassembled WGS sequence"/>
</dbReference>
<accession>A0ABU6WT33</accession>
<dbReference type="PANTHER" id="PTHR23201">
    <property type="entry name" value="EXTENSIN, PROLINE-RICH PROTEIN"/>
    <property type="match status" value="1"/>
</dbReference>
<protein>
    <submittedName>
        <fullName evidence="3">Uncharacterized protein</fullName>
    </submittedName>
</protein>
<gene>
    <name evidence="3" type="ORF">PIB30_075390</name>
</gene>
<dbReference type="EMBL" id="JASCZI010182202">
    <property type="protein sequence ID" value="MED6187328.1"/>
    <property type="molecule type" value="Genomic_DNA"/>
</dbReference>
<name>A0ABU6WT33_9FABA</name>
<dbReference type="InterPro" id="IPR003854">
    <property type="entry name" value="GASA"/>
</dbReference>
<reference evidence="3 4" key="1">
    <citation type="journal article" date="2023" name="Plants (Basel)">
        <title>Bridging the Gap: Combining Genomics and Transcriptomics Approaches to Understand Stylosanthes scabra, an Orphan Legume from the Brazilian Caatinga.</title>
        <authorList>
            <person name="Ferreira-Neto J.R.C."/>
            <person name="da Silva M.D."/>
            <person name="Binneck E."/>
            <person name="de Melo N.F."/>
            <person name="da Silva R.H."/>
            <person name="de Melo A.L.T.M."/>
            <person name="Pandolfi V."/>
            <person name="Bustamante F.O."/>
            <person name="Brasileiro-Vidal A.C."/>
            <person name="Benko-Iseppon A.M."/>
        </authorList>
    </citation>
    <scope>NUCLEOTIDE SEQUENCE [LARGE SCALE GENOMIC DNA]</scope>
    <source>
        <tissue evidence="3">Leaves</tissue>
    </source>
</reference>
<dbReference type="Pfam" id="PF02704">
    <property type="entry name" value="GASA"/>
    <property type="match status" value="1"/>
</dbReference>